<proteinExistence type="predicted"/>
<evidence type="ECO:0000313" key="3">
    <source>
        <dbReference type="Proteomes" id="UP000428328"/>
    </source>
</evidence>
<accession>A0A6I6JEN9</accession>
<dbReference type="KEGG" id="psel:GM415_14665"/>
<dbReference type="RefSeq" id="WP_158949461.1">
    <property type="nucleotide sequence ID" value="NZ_CP046400.1"/>
</dbReference>
<gene>
    <name evidence="2" type="ORF">GM415_14665</name>
</gene>
<dbReference type="Proteomes" id="UP000428328">
    <property type="component" value="Chromosome"/>
</dbReference>
<dbReference type="EMBL" id="CP046400">
    <property type="protein sequence ID" value="QGY41316.1"/>
    <property type="molecule type" value="Genomic_DNA"/>
</dbReference>
<name>A0A6I6JEN9_9BACT</name>
<sequence>MSDISISASSPLSMALESVATGAEMTADESGTVMSGVSPNGLDTQEQTVVGAETVDKTTEYIGAGTDFSSTGTDIDVAQAISQTLAEGMGNIADKIA</sequence>
<keyword evidence="3" id="KW-1185">Reference proteome</keyword>
<protein>
    <submittedName>
        <fullName evidence="2">Uncharacterized protein</fullName>
    </submittedName>
</protein>
<reference evidence="2 3" key="1">
    <citation type="submission" date="2019-11" db="EMBL/GenBank/DDBJ databases">
        <authorList>
            <person name="Zheng R.K."/>
            <person name="Sun C.M."/>
        </authorList>
    </citation>
    <scope>NUCLEOTIDE SEQUENCE [LARGE SCALE GENOMIC DNA]</scope>
    <source>
        <strain evidence="2 3">SRB007</strain>
    </source>
</reference>
<organism evidence="2 3">
    <name type="scientific">Pseudodesulfovibrio cashew</name>
    <dbReference type="NCBI Taxonomy" id="2678688"/>
    <lineage>
        <taxon>Bacteria</taxon>
        <taxon>Pseudomonadati</taxon>
        <taxon>Thermodesulfobacteriota</taxon>
        <taxon>Desulfovibrionia</taxon>
        <taxon>Desulfovibrionales</taxon>
        <taxon>Desulfovibrionaceae</taxon>
    </lineage>
</organism>
<feature type="region of interest" description="Disordered" evidence="1">
    <location>
        <begin position="20"/>
        <end position="45"/>
    </location>
</feature>
<feature type="compositionally biased region" description="Polar residues" evidence="1">
    <location>
        <begin position="32"/>
        <end position="45"/>
    </location>
</feature>
<evidence type="ECO:0000256" key="1">
    <source>
        <dbReference type="SAM" id="MobiDB-lite"/>
    </source>
</evidence>
<evidence type="ECO:0000313" key="2">
    <source>
        <dbReference type="EMBL" id="QGY41316.1"/>
    </source>
</evidence>
<dbReference type="AlphaFoldDB" id="A0A6I6JEN9"/>